<organism evidence="1 2">
    <name type="scientific">Actinacidiphila acidipaludis</name>
    <dbReference type="NCBI Taxonomy" id="2873382"/>
    <lineage>
        <taxon>Bacteria</taxon>
        <taxon>Bacillati</taxon>
        <taxon>Actinomycetota</taxon>
        <taxon>Actinomycetes</taxon>
        <taxon>Kitasatosporales</taxon>
        <taxon>Streptomycetaceae</taxon>
        <taxon>Actinacidiphila</taxon>
    </lineage>
</organism>
<keyword evidence="2" id="KW-1185">Reference proteome</keyword>
<dbReference type="InterPro" id="IPR032710">
    <property type="entry name" value="NTF2-like_dom_sf"/>
</dbReference>
<protein>
    <submittedName>
        <fullName evidence="1">Ester cyclase</fullName>
    </submittedName>
</protein>
<evidence type="ECO:0000313" key="2">
    <source>
        <dbReference type="Proteomes" id="UP000778578"/>
    </source>
</evidence>
<dbReference type="PANTHER" id="PTHR38436">
    <property type="entry name" value="POLYKETIDE CYCLASE SNOAL-LIKE DOMAIN"/>
    <property type="match status" value="1"/>
</dbReference>
<dbReference type="InterPro" id="IPR009959">
    <property type="entry name" value="Cyclase_SnoaL-like"/>
</dbReference>
<dbReference type="PANTHER" id="PTHR38436:SF1">
    <property type="entry name" value="ESTER CYCLASE"/>
    <property type="match status" value="1"/>
</dbReference>
<dbReference type="Proteomes" id="UP000778578">
    <property type="component" value="Unassembled WGS sequence"/>
</dbReference>
<dbReference type="Gene3D" id="3.10.450.50">
    <property type="match status" value="1"/>
</dbReference>
<comment type="caution">
    <text evidence="1">The sequence shown here is derived from an EMBL/GenBank/DDBJ whole genome shotgun (WGS) entry which is preliminary data.</text>
</comment>
<dbReference type="EMBL" id="JAINZZ010000056">
    <property type="protein sequence ID" value="MBY8881810.1"/>
    <property type="molecule type" value="Genomic_DNA"/>
</dbReference>
<proteinExistence type="predicted"/>
<gene>
    <name evidence="1" type="ORF">K7862_29870</name>
</gene>
<reference evidence="1 2" key="1">
    <citation type="submission" date="2021-08" db="EMBL/GenBank/DDBJ databases">
        <title>WGS of actinomycetes from Thailand.</title>
        <authorList>
            <person name="Thawai C."/>
        </authorList>
    </citation>
    <scope>NUCLEOTIDE SEQUENCE [LARGE SCALE GENOMIC DNA]</scope>
    <source>
        <strain evidence="1 2">PLK6-54</strain>
    </source>
</reference>
<dbReference type="SUPFAM" id="SSF54427">
    <property type="entry name" value="NTF2-like"/>
    <property type="match status" value="1"/>
</dbReference>
<evidence type="ECO:0000313" key="1">
    <source>
        <dbReference type="EMBL" id="MBY8881810.1"/>
    </source>
</evidence>
<name>A0ABS7QF82_9ACTN</name>
<dbReference type="Pfam" id="PF07366">
    <property type="entry name" value="SnoaL"/>
    <property type="match status" value="1"/>
</dbReference>
<sequence>MTFVQLIDCRTSKYEDMNRLMDDWAEATQGIRTATHAVVGKDRSAEGHYVEIVEFPSYEQAMKNSGLPETGRIFEEMVALCDERPTFTDLDVVRDEQLNKTAVRNFLTDLCGRDEPAAYRALFAPDYRDHDVAKGSETRGVDAFREETLGYRDAFPDFAFTVEDQIAEGDRVVTRWTWHGTNTGPLRGIPATGNTVDMEGTTTFAFRDGRIAEGWWHWDTLGMMRDLGVVTLPTA</sequence>
<dbReference type="RefSeq" id="WP_222967891.1">
    <property type="nucleotide sequence ID" value="NZ_JAINZZ010000056.1"/>
</dbReference>
<accession>A0ABS7QF82</accession>